<evidence type="ECO:0000313" key="2">
    <source>
        <dbReference type="EMBL" id="RHN43978.1"/>
    </source>
</evidence>
<sequence>MVLVYKVKYLKAFEIAQQIEVPASSLAREDVTADAQKVIKLAEDVQKFAIIEAENLLLMTFEGAEGEKTDEPEAVNPEASRGISKSVWSHTGEESGIERRGSHVNQRCG</sequence>
<comment type="caution">
    <text evidence="2">The sequence shown here is derived from an EMBL/GenBank/DDBJ whole genome shotgun (WGS) entry which is preliminary data.</text>
</comment>
<dbReference type="Gramene" id="rna38021">
    <property type="protein sequence ID" value="RHN43978.1"/>
    <property type="gene ID" value="gene38021"/>
</dbReference>
<name>A0A396GU88_MEDTR</name>
<dbReference type="AlphaFoldDB" id="A0A396GU88"/>
<accession>A0A396GU88</accession>
<proteinExistence type="predicted"/>
<protein>
    <submittedName>
        <fullName evidence="2">Uncharacterized protein</fullName>
    </submittedName>
</protein>
<feature type="compositionally biased region" description="Basic and acidic residues" evidence="1">
    <location>
        <begin position="91"/>
        <end position="101"/>
    </location>
</feature>
<organism evidence="2">
    <name type="scientific">Medicago truncatula</name>
    <name type="common">Barrel medic</name>
    <name type="synonym">Medicago tribuloides</name>
    <dbReference type="NCBI Taxonomy" id="3880"/>
    <lineage>
        <taxon>Eukaryota</taxon>
        <taxon>Viridiplantae</taxon>
        <taxon>Streptophyta</taxon>
        <taxon>Embryophyta</taxon>
        <taxon>Tracheophyta</taxon>
        <taxon>Spermatophyta</taxon>
        <taxon>Magnoliopsida</taxon>
        <taxon>eudicotyledons</taxon>
        <taxon>Gunneridae</taxon>
        <taxon>Pentapetalae</taxon>
        <taxon>rosids</taxon>
        <taxon>fabids</taxon>
        <taxon>Fabales</taxon>
        <taxon>Fabaceae</taxon>
        <taxon>Papilionoideae</taxon>
        <taxon>50 kb inversion clade</taxon>
        <taxon>NPAAA clade</taxon>
        <taxon>Hologalegina</taxon>
        <taxon>IRL clade</taxon>
        <taxon>Trifolieae</taxon>
        <taxon>Medicago</taxon>
    </lineage>
</organism>
<feature type="region of interest" description="Disordered" evidence="1">
    <location>
        <begin position="66"/>
        <end position="109"/>
    </location>
</feature>
<reference evidence="2" key="1">
    <citation type="journal article" date="2018" name="Nat. Plants">
        <title>Whole-genome landscape of Medicago truncatula symbiotic genes.</title>
        <authorList>
            <person name="Pecrix Y."/>
            <person name="Gamas P."/>
            <person name="Carrere S."/>
        </authorList>
    </citation>
    <scope>NUCLEOTIDE SEQUENCE</scope>
    <source>
        <tissue evidence="2">Leaves</tissue>
    </source>
</reference>
<evidence type="ECO:0000256" key="1">
    <source>
        <dbReference type="SAM" id="MobiDB-lite"/>
    </source>
</evidence>
<gene>
    <name evidence="2" type="ORF">MtrunA17_Chr7g0214361</name>
</gene>
<dbReference type="EMBL" id="PSQE01000007">
    <property type="protein sequence ID" value="RHN43978.1"/>
    <property type="molecule type" value="Genomic_DNA"/>
</dbReference>
<dbReference type="Proteomes" id="UP000265566">
    <property type="component" value="Chromosome 7"/>
</dbReference>